<dbReference type="Gene3D" id="1.20.1280.50">
    <property type="match status" value="1"/>
</dbReference>
<dbReference type="InterPro" id="IPR001810">
    <property type="entry name" value="F-box_dom"/>
</dbReference>
<dbReference type="NCBIfam" id="TIGR01640">
    <property type="entry name" value="F_box_assoc_1"/>
    <property type="match status" value="1"/>
</dbReference>
<name>A0A075TSJ2_SOLPI</name>
<evidence type="ECO:0000259" key="1">
    <source>
        <dbReference type="PROSITE" id="PS50181"/>
    </source>
</evidence>
<dbReference type="PANTHER" id="PTHR31672:SF13">
    <property type="entry name" value="F-BOX PROTEIN CPR30-LIKE"/>
    <property type="match status" value="1"/>
</dbReference>
<dbReference type="SMART" id="SM00256">
    <property type="entry name" value="FBOX"/>
    <property type="match status" value="1"/>
</dbReference>
<dbReference type="PROSITE" id="PS50181">
    <property type="entry name" value="FBOX"/>
    <property type="match status" value="1"/>
</dbReference>
<accession>A0A075TSJ2</accession>
<dbReference type="Pfam" id="PF00646">
    <property type="entry name" value="F-box"/>
    <property type="match status" value="1"/>
</dbReference>
<dbReference type="PANTHER" id="PTHR31672">
    <property type="entry name" value="BNACNNG10540D PROTEIN"/>
    <property type="match status" value="1"/>
</dbReference>
<gene>
    <name evidence="2" type="primary">SLF9</name>
</gene>
<sequence length="380" mass="44128">MMDRIMKVLPQDVVIYIFLMLPVKSLLRFKCTCKTFCNIINSSTFIHLHLHCSNDELILFKHSIKQEEDDLFKNILSFLSSEENCFDFKAVSPDFDVPEVTTTSACVFVQVIGPCNGLIAITDSFATILFNPTTRHYRSIPACPFGIPKRYRRSISGIGFGYDSIQNDYKFIRISEVYEDYMDKDMKVDIFDLSTDCWRELNGQQVPLVFWTSCSEILYNNACHWFASTDDTIILCFEMNTEEFYHLELPESCHWYDGKSDGLIIANNCLSYIRYPDPLSDRPAEVLIDIWIMKEYNKRESWIKRCSIGPITIDTPLAVWKGDLLLLQTKNGDVIGYDLNSHEIRDLNLYGYPRSWRVVIYKESLTPIPREGDTILVKKF</sequence>
<protein>
    <submittedName>
        <fullName evidence="2">S-locus F-box protein type-9</fullName>
    </submittedName>
</protein>
<dbReference type="EMBL" id="KJ814875">
    <property type="protein sequence ID" value="AIG62937.1"/>
    <property type="molecule type" value="mRNA"/>
</dbReference>
<dbReference type="AlphaFoldDB" id="A0A075TSJ2"/>
<dbReference type="Pfam" id="PF07734">
    <property type="entry name" value="FBA_1"/>
    <property type="match status" value="1"/>
</dbReference>
<feature type="domain" description="F-box" evidence="1">
    <location>
        <begin position="3"/>
        <end position="48"/>
    </location>
</feature>
<dbReference type="InterPro" id="IPR017451">
    <property type="entry name" value="F-box-assoc_interact_dom"/>
</dbReference>
<dbReference type="InterPro" id="IPR006527">
    <property type="entry name" value="F-box-assoc_dom_typ1"/>
</dbReference>
<dbReference type="InterPro" id="IPR036047">
    <property type="entry name" value="F-box-like_dom_sf"/>
</dbReference>
<organism evidence="2">
    <name type="scientific">Solanum pimpinellifolium</name>
    <name type="common">Currant tomato</name>
    <name type="synonym">Lycopersicon pimpinellifolium</name>
    <dbReference type="NCBI Taxonomy" id="4084"/>
    <lineage>
        <taxon>Eukaryota</taxon>
        <taxon>Viridiplantae</taxon>
        <taxon>Streptophyta</taxon>
        <taxon>Embryophyta</taxon>
        <taxon>Tracheophyta</taxon>
        <taxon>Spermatophyta</taxon>
        <taxon>Magnoliopsida</taxon>
        <taxon>eudicotyledons</taxon>
        <taxon>Gunneridae</taxon>
        <taxon>Pentapetalae</taxon>
        <taxon>asterids</taxon>
        <taxon>lamiids</taxon>
        <taxon>Solanales</taxon>
        <taxon>Solanaceae</taxon>
        <taxon>Solanoideae</taxon>
        <taxon>Solaneae</taxon>
        <taxon>Solanum</taxon>
        <taxon>Solanum subgen. Lycopersicon</taxon>
    </lineage>
</organism>
<dbReference type="SUPFAM" id="SSF81383">
    <property type="entry name" value="F-box domain"/>
    <property type="match status" value="1"/>
</dbReference>
<dbReference type="InterPro" id="IPR050796">
    <property type="entry name" value="SCF_F-box_component"/>
</dbReference>
<evidence type="ECO:0000313" key="2">
    <source>
        <dbReference type="EMBL" id="AIG62937.1"/>
    </source>
</evidence>
<reference evidence="2" key="1">
    <citation type="submission" date="2014-04" db="EMBL/GenBank/DDBJ databases">
        <title>Control of interspecific reproductive barriers in tomato.</title>
        <authorList>
            <person name="Guo H."/>
            <person name="Li M."/>
            <person name="Xu C."/>
            <person name="Li Q."/>
            <person name="Zhang Y."/>
            <person name="Xue Y."/>
        </authorList>
    </citation>
    <scope>NUCLEOTIDE SEQUENCE</scope>
    <source>
        <strain evidence="2">LA1589</strain>
        <tissue evidence="2">Pollen</tissue>
    </source>
</reference>
<proteinExistence type="evidence at transcript level"/>